<dbReference type="AlphaFoldDB" id="A0ABD1I5C0"/>
<evidence type="ECO:0008006" key="3">
    <source>
        <dbReference type="Google" id="ProtNLM"/>
    </source>
</evidence>
<accession>A0ABD1I5C0</accession>
<comment type="caution">
    <text evidence="1">The sequence shown here is derived from an EMBL/GenBank/DDBJ whole genome shotgun (WGS) entry which is preliminary data.</text>
</comment>
<organism evidence="1 2">
    <name type="scientific">Salvia divinorum</name>
    <name type="common">Maria pastora</name>
    <name type="synonym">Diviner's sage</name>
    <dbReference type="NCBI Taxonomy" id="28513"/>
    <lineage>
        <taxon>Eukaryota</taxon>
        <taxon>Viridiplantae</taxon>
        <taxon>Streptophyta</taxon>
        <taxon>Embryophyta</taxon>
        <taxon>Tracheophyta</taxon>
        <taxon>Spermatophyta</taxon>
        <taxon>Magnoliopsida</taxon>
        <taxon>eudicotyledons</taxon>
        <taxon>Gunneridae</taxon>
        <taxon>Pentapetalae</taxon>
        <taxon>asterids</taxon>
        <taxon>lamiids</taxon>
        <taxon>Lamiales</taxon>
        <taxon>Lamiaceae</taxon>
        <taxon>Nepetoideae</taxon>
        <taxon>Mentheae</taxon>
        <taxon>Salviinae</taxon>
        <taxon>Salvia</taxon>
        <taxon>Salvia subgen. Calosphace</taxon>
    </lineage>
</organism>
<sequence>MLVSSFLSQSSTLSLPFATGDTADTAPPSACFASSDTGAASDHPRAYSVLAVARHNHCCCLRPPNVVIPGVAGSIAAVGHTPSARRLRLLWKLSGSWESG</sequence>
<keyword evidence="2" id="KW-1185">Reference proteome</keyword>
<protein>
    <recommendedName>
        <fullName evidence="3">Secreted protein</fullName>
    </recommendedName>
</protein>
<proteinExistence type="predicted"/>
<reference evidence="1 2" key="1">
    <citation type="submission" date="2024-06" db="EMBL/GenBank/DDBJ databases">
        <title>A chromosome level genome sequence of Diviner's sage (Salvia divinorum).</title>
        <authorList>
            <person name="Ford S.A."/>
            <person name="Ro D.-K."/>
            <person name="Ness R.W."/>
            <person name="Phillips M.A."/>
        </authorList>
    </citation>
    <scope>NUCLEOTIDE SEQUENCE [LARGE SCALE GENOMIC DNA]</scope>
    <source>
        <strain evidence="1">SAF-2024a</strain>
        <tissue evidence="1">Leaf</tissue>
    </source>
</reference>
<gene>
    <name evidence="1" type="ORF">AAHA92_06337</name>
</gene>
<name>A0ABD1I5C0_SALDI</name>
<evidence type="ECO:0000313" key="1">
    <source>
        <dbReference type="EMBL" id="KAL1563920.1"/>
    </source>
</evidence>
<evidence type="ECO:0000313" key="2">
    <source>
        <dbReference type="Proteomes" id="UP001567538"/>
    </source>
</evidence>
<dbReference type="Proteomes" id="UP001567538">
    <property type="component" value="Unassembled WGS sequence"/>
</dbReference>
<dbReference type="EMBL" id="JBEAFC010000003">
    <property type="protein sequence ID" value="KAL1563920.1"/>
    <property type="molecule type" value="Genomic_DNA"/>
</dbReference>